<protein>
    <submittedName>
        <fullName evidence="1">DUF2218 domain-containing protein</fullName>
    </submittedName>
</protein>
<dbReference type="EMBL" id="QHHQ01000007">
    <property type="protein sequence ID" value="RAH98478.1"/>
    <property type="molecule type" value="Genomic_DNA"/>
</dbReference>
<dbReference type="InterPro" id="IPR014543">
    <property type="entry name" value="UCP028291"/>
</dbReference>
<gene>
    <name evidence="1" type="ORF">DLJ53_27465</name>
</gene>
<accession>A0A8B2NNP4</accession>
<dbReference type="OrthoDB" id="9806511at2"/>
<evidence type="ECO:0000313" key="2">
    <source>
        <dbReference type="Proteomes" id="UP000249590"/>
    </source>
</evidence>
<dbReference type="Pfam" id="PF09981">
    <property type="entry name" value="DUF2218"/>
    <property type="match status" value="1"/>
</dbReference>
<dbReference type="RefSeq" id="WP_111351325.1">
    <property type="nucleotide sequence ID" value="NZ_JAIWKD010000006.1"/>
</dbReference>
<comment type="caution">
    <text evidence="1">The sequence shown here is derived from an EMBL/GenBank/DDBJ whole genome shotgun (WGS) entry which is preliminary data.</text>
</comment>
<dbReference type="PIRSF" id="PIRSF028291">
    <property type="entry name" value="UCP028291"/>
    <property type="match status" value="1"/>
</dbReference>
<dbReference type="Proteomes" id="UP000249590">
    <property type="component" value="Unassembled WGS sequence"/>
</dbReference>
<organism evidence="1 2">
    <name type="scientific">Acuticoccus sediminis</name>
    <dbReference type="NCBI Taxonomy" id="2184697"/>
    <lineage>
        <taxon>Bacteria</taxon>
        <taxon>Pseudomonadati</taxon>
        <taxon>Pseudomonadota</taxon>
        <taxon>Alphaproteobacteria</taxon>
        <taxon>Hyphomicrobiales</taxon>
        <taxon>Amorphaceae</taxon>
        <taxon>Acuticoccus</taxon>
    </lineage>
</organism>
<proteinExistence type="predicted"/>
<sequence length="103" mass="11289">MPHLRSRVATGKASRYIAQLCKHFAHKVDATWDESAGDVDFGFGTLRLAADTEALTLHATSDTPEGLARVEWVVTDHLQRFAWREKPTIEWSAAAPSAAPSAD</sequence>
<reference evidence="1 2" key="1">
    <citation type="submission" date="2018-05" db="EMBL/GenBank/DDBJ databases">
        <title>Acuticoccus sediminis sp. nov., isolated from deep-sea sediment of Indian Ocean.</title>
        <authorList>
            <person name="Liu X."/>
            <person name="Lai Q."/>
            <person name="Du Y."/>
            <person name="Sun F."/>
            <person name="Zhang X."/>
            <person name="Wang S."/>
            <person name="Shao Z."/>
        </authorList>
    </citation>
    <scope>NUCLEOTIDE SEQUENCE [LARGE SCALE GENOMIC DNA]</scope>
    <source>
        <strain evidence="1 2">PTG4-2</strain>
    </source>
</reference>
<dbReference type="Gene3D" id="3.30.310.50">
    <property type="entry name" value="Alpha-D-phosphohexomutase, C-terminal domain"/>
    <property type="match status" value="1"/>
</dbReference>
<keyword evidence="2" id="KW-1185">Reference proteome</keyword>
<dbReference type="AlphaFoldDB" id="A0A8B2NNP4"/>
<evidence type="ECO:0000313" key="1">
    <source>
        <dbReference type="EMBL" id="RAH98478.1"/>
    </source>
</evidence>
<name>A0A8B2NNP4_9HYPH</name>